<dbReference type="OrthoDB" id="9806939at2"/>
<dbReference type="InterPro" id="IPR006143">
    <property type="entry name" value="RND_pump_MFP"/>
</dbReference>
<organism evidence="5 6">
    <name type="scientific">Halodesulfovibrio spirochaetisodalis</name>
    <dbReference type="NCBI Taxonomy" id="1560234"/>
    <lineage>
        <taxon>Bacteria</taxon>
        <taxon>Pseudomonadati</taxon>
        <taxon>Thermodesulfobacteriota</taxon>
        <taxon>Desulfovibrionia</taxon>
        <taxon>Desulfovibrionales</taxon>
        <taxon>Desulfovibrionaceae</taxon>
        <taxon>Halodesulfovibrio</taxon>
    </lineage>
</organism>
<keyword evidence="3" id="KW-0732">Signal</keyword>
<dbReference type="Gene3D" id="1.10.287.470">
    <property type="entry name" value="Helix hairpin bin"/>
    <property type="match status" value="1"/>
</dbReference>
<name>A0A1B7XQ27_9BACT</name>
<comment type="similarity">
    <text evidence="1">Belongs to the membrane fusion protein (MFP) (TC 8.A.1) family.</text>
</comment>
<sequence length="443" mass="48445">MKLSRNSKTILFIGLLCATIAAATVLNKNNETKDIAQPSRKNIRVTAVSATRGKIRSWVFGEGTVRAVRRELLTFEQAGKVVFIAKEKDGRILREGAQVMGPVEGQRLGQLLARVDKRDNEETYIAKEAELFEARQDVSTAEHVVEQAQTDLNLAEANYLRMQSLYKIKAISAQKFQQQEAQKSNAQAQYKTALAKLTSAKSRVKAMAATLRKAQISIERTGIFAPFDGVITYMNIKKGDHVQPASINNMSEDNALRAASIVVIDPSEYEITMDLPVYDGVNIKEGQSAVLAASEEIISPETTELESGSNIATASVWAVTPAVTPEGRTIKVKLRTTSNPEALRDGLYINGWIAITEKEDALIAPRNSVIFRDNHAFVFVVNKDGSVSKRAVTIGIHSLTRYEITSGITSDELIVTNGKHLLVDGSLVEVIPVPHTLAASKAE</sequence>
<dbReference type="InterPro" id="IPR058637">
    <property type="entry name" value="YknX-like_C"/>
</dbReference>
<dbReference type="NCBIfam" id="TIGR01730">
    <property type="entry name" value="RND_mfp"/>
    <property type="match status" value="1"/>
</dbReference>
<dbReference type="EMBL" id="JXMS01000001">
    <property type="protein sequence ID" value="OBQ57605.1"/>
    <property type="molecule type" value="Genomic_DNA"/>
</dbReference>
<dbReference type="GO" id="GO:1990281">
    <property type="term" value="C:efflux pump complex"/>
    <property type="evidence" value="ECO:0007669"/>
    <property type="project" value="TreeGrafter"/>
</dbReference>
<dbReference type="STRING" id="1560234.SP90_00725"/>
<dbReference type="RefSeq" id="WP_066851549.1">
    <property type="nucleotide sequence ID" value="NZ_JXMS01000001.1"/>
</dbReference>
<dbReference type="PANTHER" id="PTHR30469">
    <property type="entry name" value="MULTIDRUG RESISTANCE PROTEIN MDTA"/>
    <property type="match status" value="1"/>
</dbReference>
<dbReference type="AlphaFoldDB" id="A0A1B7XQ27"/>
<dbReference type="Proteomes" id="UP000091979">
    <property type="component" value="Unassembled WGS sequence"/>
</dbReference>
<comment type="caution">
    <text evidence="5">The sequence shown here is derived from an EMBL/GenBank/DDBJ whole genome shotgun (WGS) entry which is preliminary data.</text>
</comment>
<dbReference type="Gene3D" id="2.40.30.170">
    <property type="match status" value="1"/>
</dbReference>
<keyword evidence="2" id="KW-0175">Coiled coil</keyword>
<dbReference type="Gene3D" id="2.40.50.100">
    <property type="match status" value="1"/>
</dbReference>
<protein>
    <recommendedName>
        <fullName evidence="4">YknX-like C-terminal permuted SH3-like domain-containing protein</fullName>
    </recommendedName>
</protein>
<feature type="coiled-coil region" evidence="2">
    <location>
        <begin position="138"/>
        <end position="196"/>
    </location>
</feature>
<keyword evidence="6" id="KW-1185">Reference proteome</keyword>
<evidence type="ECO:0000259" key="4">
    <source>
        <dbReference type="Pfam" id="PF25989"/>
    </source>
</evidence>
<feature type="domain" description="YknX-like C-terminal permuted SH3-like" evidence="4">
    <location>
        <begin position="365"/>
        <end position="430"/>
    </location>
</feature>
<evidence type="ECO:0000256" key="3">
    <source>
        <dbReference type="SAM" id="SignalP"/>
    </source>
</evidence>
<evidence type="ECO:0000256" key="1">
    <source>
        <dbReference type="ARBA" id="ARBA00009477"/>
    </source>
</evidence>
<dbReference type="Gene3D" id="2.40.420.20">
    <property type="match status" value="1"/>
</dbReference>
<dbReference type="SUPFAM" id="SSF111369">
    <property type="entry name" value="HlyD-like secretion proteins"/>
    <property type="match status" value="1"/>
</dbReference>
<reference evidence="5 6" key="1">
    <citation type="submission" date="2015-01" db="EMBL/GenBank/DDBJ databases">
        <title>Desulfovibrio sp. JC271 draft genome sequence.</title>
        <authorList>
            <person name="Shivani Y."/>
            <person name="Subhash Y."/>
            <person name="Sasikala C."/>
            <person name="Ramana C.V."/>
        </authorList>
    </citation>
    <scope>NUCLEOTIDE SEQUENCE [LARGE SCALE GENOMIC DNA]</scope>
    <source>
        <strain evidence="5 6">JC271</strain>
    </source>
</reference>
<feature type="chain" id="PRO_5008600969" description="YknX-like C-terminal permuted SH3-like domain-containing protein" evidence="3">
    <location>
        <begin position="24"/>
        <end position="443"/>
    </location>
</feature>
<evidence type="ECO:0000256" key="2">
    <source>
        <dbReference type="SAM" id="Coils"/>
    </source>
</evidence>
<dbReference type="GO" id="GO:0015562">
    <property type="term" value="F:efflux transmembrane transporter activity"/>
    <property type="evidence" value="ECO:0007669"/>
    <property type="project" value="TreeGrafter"/>
</dbReference>
<gene>
    <name evidence="5" type="ORF">SP90_00725</name>
</gene>
<evidence type="ECO:0000313" key="5">
    <source>
        <dbReference type="EMBL" id="OBQ57605.1"/>
    </source>
</evidence>
<feature type="signal peptide" evidence="3">
    <location>
        <begin position="1"/>
        <end position="23"/>
    </location>
</feature>
<accession>A0A1B7XQ27</accession>
<evidence type="ECO:0000313" key="6">
    <source>
        <dbReference type="Proteomes" id="UP000091979"/>
    </source>
</evidence>
<dbReference type="PANTHER" id="PTHR30469:SF15">
    <property type="entry name" value="HLYD FAMILY OF SECRETION PROTEINS"/>
    <property type="match status" value="1"/>
</dbReference>
<dbReference type="Pfam" id="PF25989">
    <property type="entry name" value="YknX_C"/>
    <property type="match status" value="1"/>
</dbReference>
<proteinExistence type="inferred from homology"/>
<dbReference type="PATRIC" id="fig|1560234.3.peg.152"/>